<comment type="caution">
    <text evidence="2">The sequence shown here is derived from an EMBL/GenBank/DDBJ whole genome shotgun (WGS) entry which is preliminary data.</text>
</comment>
<name>A0A150NE85_GEOSE</name>
<evidence type="ECO:0000313" key="3">
    <source>
        <dbReference type="Proteomes" id="UP000075517"/>
    </source>
</evidence>
<reference evidence="2 3" key="1">
    <citation type="submission" date="2016-01" db="EMBL/GenBank/DDBJ databases">
        <title>Draft Genome Sequences of Seven Thermophilic Sporeformers Isolated from Foods.</title>
        <authorList>
            <person name="Berendsen E.M."/>
            <person name="Wells-Bennik M.H."/>
            <person name="Krawcyk A.O."/>
            <person name="De Jong A."/>
            <person name="Holsappel S."/>
            <person name="Eijlander R.T."/>
            <person name="Kuipers O.P."/>
        </authorList>
    </citation>
    <scope>NUCLEOTIDE SEQUENCE [LARGE SCALE GENOMIC DNA]</scope>
    <source>
        <strain evidence="2 3">B4114</strain>
    </source>
</reference>
<evidence type="ECO:0000256" key="1">
    <source>
        <dbReference type="SAM" id="Phobius"/>
    </source>
</evidence>
<proteinExistence type="predicted"/>
<evidence type="ECO:0000313" key="2">
    <source>
        <dbReference type="EMBL" id="KYD35015.1"/>
    </source>
</evidence>
<gene>
    <name evidence="2" type="ORF">B4114_1958</name>
</gene>
<organism evidence="2 3">
    <name type="scientific">Geobacillus stearothermophilus</name>
    <name type="common">Bacillus stearothermophilus</name>
    <dbReference type="NCBI Taxonomy" id="1422"/>
    <lineage>
        <taxon>Bacteria</taxon>
        <taxon>Bacillati</taxon>
        <taxon>Bacillota</taxon>
        <taxon>Bacilli</taxon>
        <taxon>Bacillales</taxon>
        <taxon>Anoxybacillaceae</taxon>
        <taxon>Geobacillus</taxon>
    </lineage>
</organism>
<dbReference type="PATRIC" id="fig|1422.17.peg.1689"/>
<accession>A0A150NE85</accession>
<sequence length="45" mass="5085">MNSYSLYFILQFTSISSICHAFFFRTTKLQKNSLSSLDNSTCPAA</sequence>
<keyword evidence="1" id="KW-0472">Membrane</keyword>
<keyword evidence="1" id="KW-0812">Transmembrane</keyword>
<protein>
    <submittedName>
        <fullName evidence="2">Uncharacterized protein</fullName>
    </submittedName>
</protein>
<dbReference type="AlphaFoldDB" id="A0A150NE85"/>
<dbReference type="EMBL" id="LQYY01000019">
    <property type="protein sequence ID" value="KYD35015.1"/>
    <property type="molecule type" value="Genomic_DNA"/>
</dbReference>
<dbReference type="Proteomes" id="UP000075517">
    <property type="component" value="Unassembled WGS sequence"/>
</dbReference>
<feature type="transmembrane region" description="Helical" evidence="1">
    <location>
        <begin position="6"/>
        <end position="24"/>
    </location>
</feature>
<keyword evidence="1" id="KW-1133">Transmembrane helix</keyword>